<dbReference type="STRING" id="215637.A0A4P9ZJD1"/>
<dbReference type="SUPFAM" id="SSF56104">
    <property type="entry name" value="SAICAR synthase-like"/>
    <property type="match status" value="1"/>
</dbReference>
<dbReference type="GO" id="GO:0016301">
    <property type="term" value="F:kinase activity"/>
    <property type="evidence" value="ECO:0007669"/>
    <property type="project" value="UniProtKB-KW"/>
</dbReference>
<dbReference type="PANTHER" id="PTHR12400">
    <property type="entry name" value="INOSITOL POLYPHOSPHATE KINASE"/>
    <property type="match status" value="1"/>
</dbReference>
<dbReference type="GO" id="GO:0005634">
    <property type="term" value="C:nucleus"/>
    <property type="evidence" value="ECO:0007669"/>
    <property type="project" value="TreeGrafter"/>
</dbReference>
<evidence type="ECO:0000313" key="5">
    <source>
        <dbReference type="EMBL" id="RKP33317.1"/>
    </source>
</evidence>
<dbReference type="AlphaFoldDB" id="A0A4P9ZJD1"/>
<dbReference type="Pfam" id="PF03770">
    <property type="entry name" value="IPK"/>
    <property type="match status" value="1"/>
</dbReference>
<dbReference type="InterPro" id="IPR038286">
    <property type="entry name" value="IPK_sf"/>
</dbReference>
<keyword evidence="6" id="KW-1185">Reference proteome</keyword>
<keyword evidence="3 4" id="KW-0418">Kinase</keyword>
<proteinExistence type="inferred from homology"/>
<evidence type="ECO:0000256" key="2">
    <source>
        <dbReference type="ARBA" id="ARBA00022679"/>
    </source>
</evidence>
<dbReference type="GO" id="GO:0005737">
    <property type="term" value="C:cytoplasm"/>
    <property type="evidence" value="ECO:0007669"/>
    <property type="project" value="TreeGrafter"/>
</dbReference>
<accession>A0A4P9ZJD1</accession>
<protein>
    <recommendedName>
        <fullName evidence="4">Kinase</fullName>
        <ecNumber evidence="4">2.7.-.-</ecNumber>
    </recommendedName>
</protein>
<dbReference type="EC" id="2.7.-.-" evidence="4"/>
<evidence type="ECO:0000256" key="1">
    <source>
        <dbReference type="ARBA" id="ARBA00007374"/>
    </source>
</evidence>
<dbReference type="PANTHER" id="PTHR12400:SF21">
    <property type="entry name" value="KINASE"/>
    <property type="match status" value="1"/>
</dbReference>
<evidence type="ECO:0000256" key="4">
    <source>
        <dbReference type="RuleBase" id="RU363090"/>
    </source>
</evidence>
<evidence type="ECO:0000256" key="3">
    <source>
        <dbReference type="ARBA" id="ARBA00022777"/>
    </source>
</evidence>
<comment type="similarity">
    <text evidence="1 4">Belongs to the inositol phosphokinase (IPK) family.</text>
</comment>
<dbReference type="InterPro" id="IPR005522">
    <property type="entry name" value="IPK"/>
</dbReference>
<dbReference type="EMBL" id="ML004041">
    <property type="protein sequence ID" value="RKP33317.1"/>
    <property type="molecule type" value="Genomic_DNA"/>
</dbReference>
<gene>
    <name evidence="5" type="ORF">BJ085DRAFT_34186</name>
</gene>
<dbReference type="Gene3D" id="3.30.470.160">
    <property type="entry name" value="Inositol polyphosphate kinase"/>
    <property type="match status" value="1"/>
</dbReference>
<organism evidence="5 6">
    <name type="scientific">Dimargaris cristalligena</name>
    <dbReference type="NCBI Taxonomy" id="215637"/>
    <lineage>
        <taxon>Eukaryota</taxon>
        <taxon>Fungi</taxon>
        <taxon>Fungi incertae sedis</taxon>
        <taxon>Zoopagomycota</taxon>
        <taxon>Kickxellomycotina</taxon>
        <taxon>Dimargaritomycetes</taxon>
        <taxon>Dimargaritales</taxon>
        <taxon>Dimargaritaceae</taxon>
        <taxon>Dimargaris</taxon>
    </lineage>
</organism>
<reference evidence="6" key="1">
    <citation type="journal article" date="2018" name="Nat. Microbiol.">
        <title>Leveraging single-cell genomics to expand the fungal tree of life.</title>
        <authorList>
            <person name="Ahrendt S.R."/>
            <person name="Quandt C.A."/>
            <person name="Ciobanu D."/>
            <person name="Clum A."/>
            <person name="Salamov A."/>
            <person name="Andreopoulos B."/>
            <person name="Cheng J.F."/>
            <person name="Woyke T."/>
            <person name="Pelin A."/>
            <person name="Henrissat B."/>
            <person name="Reynolds N.K."/>
            <person name="Benny G.L."/>
            <person name="Smith M.E."/>
            <person name="James T.Y."/>
            <person name="Grigoriev I.V."/>
        </authorList>
    </citation>
    <scope>NUCLEOTIDE SEQUENCE [LARGE SCALE GENOMIC DNA]</scope>
    <source>
        <strain evidence="6">RSA 468</strain>
    </source>
</reference>
<dbReference type="Proteomes" id="UP000268162">
    <property type="component" value="Unassembled WGS sequence"/>
</dbReference>
<sequence>MATPTTPPTRSILTADELVDLSLQVAGHPGIVTTRDDQWIVKAANQAERAFYEAAYQNPHHADSALVRNYLAKFAGTVLFYPPQATATQPEAAVQVSGQDQVQAKPEEGIQLANQFHNLVEPFIMDVKIGTHLYEASAPTEKKVRFRSKYGHTPSFRYGVRIAGFHIPDPSNPQGAALTLDRESLRAITTEDTPAWVAKFVPAARLGEDYASALLEWLQEDFAGLNRALGEGDGANLYAIGASTLVMYEGNVERALPLFKEWQVAHTASQVEAARRIRDQLFRFTMIDFGHSYWEANPTVLNGIRLGLSNLVQIVKSIRTGQPMEWQEGAKGNVDETALV</sequence>
<keyword evidence="2 4" id="KW-0808">Transferase</keyword>
<name>A0A4P9ZJD1_9FUNG</name>
<dbReference type="GO" id="GO:0032958">
    <property type="term" value="P:inositol phosphate biosynthetic process"/>
    <property type="evidence" value="ECO:0007669"/>
    <property type="project" value="InterPro"/>
</dbReference>
<evidence type="ECO:0000313" key="6">
    <source>
        <dbReference type="Proteomes" id="UP000268162"/>
    </source>
</evidence>